<protein>
    <submittedName>
        <fullName evidence="3">GIY-YIG nuclease family protein</fullName>
    </submittedName>
</protein>
<dbReference type="InterPro" id="IPR035901">
    <property type="entry name" value="GIY-YIG_endonuc_sf"/>
</dbReference>
<dbReference type="Pfam" id="PF01541">
    <property type="entry name" value="GIY-YIG"/>
    <property type="match status" value="1"/>
</dbReference>
<dbReference type="OrthoDB" id="287318at2"/>
<dbReference type="SMART" id="SM00465">
    <property type="entry name" value="GIYc"/>
    <property type="match status" value="1"/>
</dbReference>
<evidence type="ECO:0000259" key="2">
    <source>
        <dbReference type="PROSITE" id="PS50164"/>
    </source>
</evidence>
<dbReference type="PROSITE" id="PS50164">
    <property type="entry name" value="GIY_YIG"/>
    <property type="match status" value="1"/>
</dbReference>
<gene>
    <name evidence="3" type="ORF">DW352_25255</name>
</gene>
<sequence>MAGLVPAIHGSNHRPMGGYVYILTNRSNGTLYVGVTSDLVRRVAEHREGAVKGFTKTYSLKRLVYFEIYDDIRIAIQREKNMKHWTRTWKVRLILQSNPQWNDLFEALL</sequence>
<dbReference type="Gene3D" id="3.40.1440.10">
    <property type="entry name" value="GIY-YIG endonuclease"/>
    <property type="match status" value="1"/>
</dbReference>
<dbReference type="InterPro" id="IPR000305">
    <property type="entry name" value="GIY-YIG_endonuc"/>
</dbReference>
<dbReference type="SUPFAM" id="SSF82771">
    <property type="entry name" value="GIY-YIG endonuclease"/>
    <property type="match status" value="1"/>
</dbReference>
<feature type="domain" description="GIY-YIG" evidence="2">
    <location>
        <begin position="16"/>
        <end position="92"/>
    </location>
</feature>
<comment type="similarity">
    <text evidence="1">Belongs to the UPF0213 family.</text>
</comment>
<dbReference type="PANTHER" id="PTHR34477">
    <property type="entry name" value="UPF0213 PROTEIN YHBQ"/>
    <property type="match status" value="1"/>
</dbReference>
<dbReference type="EMBL" id="CP031417">
    <property type="protein sequence ID" value="AXK83541.1"/>
    <property type="molecule type" value="Genomic_DNA"/>
</dbReference>
<dbReference type="CDD" id="cd10448">
    <property type="entry name" value="GIY-YIG_unchar_3"/>
    <property type="match status" value="1"/>
</dbReference>
<dbReference type="AlphaFoldDB" id="A0A346A2Z4"/>
<reference evidence="3 4" key="1">
    <citation type="submission" date="2018-07" db="EMBL/GenBank/DDBJ databases">
        <authorList>
            <person name="Quirk P.G."/>
            <person name="Krulwich T.A."/>
        </authorList>
    </citation>
    <scope>NUCLEOTIDE SEQUENCE [LARGE SCALE GENOMIC DNA]</scope>
    <source>
        <strain evidence="3 4">CC-BB4</strain>
    </source>
</reference>
<dbReference type="InterPro" id="IPR050190">
    <property type="entry name" value="UPF0213_domain"/>
</dbReference>
<evidence type="ECO:0000313" key="4">
    <source>
        <dbReference type="Proteomes" id="UP000254889"/>
    </source>
</evidence>
<evidence type="ECO:0000256" key="1">
    <source>
        <dbReference type="ARBA" id="ARBA00007435"/>
    </source>
</evidence>
<dbReference type="RefSeq" id="WP_115693920.1">
    <property type="nucleotide sequence ID" value="NZ_CP031417.1"/>
</dbReference>
<name>A0A346A2Z4_9HYPH</name>
<evidence type="ECO:0000313" key="3">
    <source>
        <dbReference type="EMBL" id="AXK83541.1"/>
    </source>
</evidence>
<organism evidence="3 4">
    <name type="scientific">Pseudolabrys taiwanensis</name>
    <dbReference type="NCBI Taxonomy" id="331696"/>
    <lineage>
        <taxon>Bacteria</taxon>
        <taxon>Pseudomonadati</taxon>
        <taxon>Pseudomonadota</taxon>
        <taxon>Alphaproteobacteria</taxon>
        <taxon>Hyphomicrobiales</taxon>
        <taxon>Xanthobacteraceae</taxon>
        <taxon>Pseudolabrys</taxon>
    </lineage>
</organism>
<dbReference type="Proteomes" id="UP000254889">
    <property type="component" value="Chromosome"/>
</dbReference>
<proteinExistence type="inferred from homology"/>
<dbReference type="PANTHER" id="PTHR34477:SF5">
    <property type="entry name" value="BSL5627 PROTEIN"/>
    <property type="match status" value="1"/>
</dbReference>
<keyword evidence="4" id="KW-1185">Reference proteome</keyword>
<dbReference type="KEGG" id="ptaw:DW352_25255"/>
<accession>A0A346A2Z4</accession>